<dbReference type="AlphaFoldDB" id="A0A1E5LIY4"/>
<reference evidence="2 3" key="1">
    <citation type="submission" date="2016-08" db="EMBL/GenBank/DDBJ databases">
        <title>Genome of Bacillus solimangrovi GH2-4.</title>
        <authorList>
            <person name="Lim S."/>
            <person name="Kim B.-C."/>
        </authorList>
    </citation>
    <scope>NUCLEOTIDE SEQUENCE [LARGE SCALE GENOMIC DNA]</scope>
    <source>
        <strain evidence="2 3">GH2-4</strain>
    </source>
</reference>
<name>A0A1E5LIY4_9BACI</name>
<dbReference type="STRING" id="1305675.BFG57_10400"/>
<accession>A0A1E5LIY4</accession>
<evidence type="ECO:0000256" key="1">
    <source>
        <dbReference type="SAM" id="Phobius"/>
    </source>
</evidence>
<dbReference type="Proteomes" id="UP000095209">
    <property type="component" value="Unassembled WGS sequence"/>
</dbReference>
<evidence type="ECO:0000313" key="3">
    <source>
        <dbReference type="Proteomes" id="UP000095209"/>
    </source>
</evidence>
<keyword evidence="1" id="KW-1133">Transmembrane helix</keyword>
<evidence type="ECO:0000313" key="2">
    <source>
        <dbReference type="EMBL" id="OEH94047.1"/>
    </source>
</evidence>
<keyword evidence="1" id="KW-0472">Membrane</keyword>
<comment type="caution">
    <text evidence="2">The sequence shown here is derived from an EMBL/GenBank/DDBJ whole genome shotgun (WGS) entry which is preliminary data.</text>
</comment>
<dbReference type="RefSeq" id="WP_069716015.1">
    <property type="nucleotide sequence ID" value="NZ_MJEH01000006.1"/>
</dbReference>
<feature type="transmembrane region" description="Helical" evidence="1">
    <location>
        <begin position="7"/>
        <end position="30"/>
    </location>
</feature>
<dbReference type="EMBL" id="MJEH01000006">
    <property type="protein sequence ID" value="OEH94047.1"/>
    <property type="molecule type" value="Genomic_DNA"/>
</dbReference>
<keyword evidence="3" id="KW-1185">Reference proteome</keyword>
<sequence length="70" mass="7506">MIKKLPVWFFITSIVVMLGSLIAVLGGTALELYTIGPTFVKVIVGIQIAVLVIGAAGFVLWGRTAFKQNN</sequence>
<organism evidence="2 3">
    <name type="scientific">Bacillus solimangrovi</name>
    <dbReference type="NCBI Taxonomy" id="1305675"/>
    <lineage>
        <taxon>Bacteria</taxon>
        <taxon>Bacillati</taxon>
        <taxon>Bacillota</taxon>
        <taxon>Bacilli</taxon>
        <taxon>Bacillales</taxon>
        <taxon>Bacillaceae</taxon>
        <taxon>Bacillus</taxon>
    </lineage>
</organism>
<keyword evidence="1" id="KW-0812">Transmembrane</keyword>
<proteinExistence type="predicted"/>
<gene>
    <name evidence="2" type="ORF">BFG57_10400</name>
</gene>
<protein>
    <submittedName>
        <fullName evidence="2">Uncharacterized protein</fullName>
    </submittedName>
</protein>
<feature type="transmembrane region" description="Helical" evidence="1">
    <location>
        <begin position="42"/>
        <end position="61"/>
    </location>
</feature>